<dbReference type="Proteomes" id="UP000596661">
    <property type="component" value="Chromosome 6"/>
</dbReference>
<name>A0A803Q0T3_CANSA</name>
<accession>A0A803Q0T3</accession>
<protein>
    <submittedName>
        <fullName evidence="1">Uncharacterized protein</fullName>
    </submittedName>
</protein>
<reference evidence="1" key="2">
    <citation type="submission" date="2021-03" db="UniProtKB">
        <authorList>
            <consortium name="EnsemblPlants"/>
        </authorList>
    </citation>
    <scope>IDENTIFICATION</scope>
</reference>
<keyword evidence="2" id="KW-1185">Reference proteome</keyword>
<proteinExistence type="predicted"/>
<reference evidence="1" key="1">
    <citation type="submission" date="2018-11" db="EMBL/GenBank/DDBJ databases">
        <authorList>
            <person name="Grassa J C."/>
        </authorList>
    </citation>
    <scope>NUCLEOTIDE SEQUENCE [LARGE SCALE GENOMIC DNA]</scope>
</reference>
<evidence type="ECO:0000313" key="2">
    <source>
        <dbReference type="Proteomes" id="UP000596661"/>
    </source>
</evidence>
<organism evidence="1 2">
    <name type="scientific">Cannabis sativa</name>
    <name type="common">Hemp</name>
    <name type="synonym">Marijuana</name>
    <dbReference type="NCBI Taxonomy" id="3483"/>
    <lineage>
        <taxon>Eukaryota</taxon>
        <taxon>Viridiplantae</taxon>
        <taxon>Streptophyta</taxon>
        <taxon>Embryophyta</taxon>
        <taxon>Tracheophyta</taxon>
        <taxon>Spermatophyta</taxon>
        <taxon>Magnoliopsida</taxon>
        <taxon>eudicotyledons</taxon>
        <taxon>Gunneridae</taxon>
        <taxon>Pentapetalae</taxon>
        <taxon>rosids</taxon>
        <taxon>fabids</taxon>
        <taxon>Rosales</taxon>
        <taxon>Cannabaceae</taxon>
        <taxon>Cannabis</taxon>
    </lineage>
</organism>
<evidence type="ECO:0000313" key="1">
    <source>
        <dbReference type="EnsemblPlants" id="cds.evm.model.06.982"/>
    </source>
</evidence>
<dbReference type="Gramene" id="evm.model.06.982">
    <property type="protein sequence ID" value="cds.evm.model.06.982"/>
    <property type="gene ID" value="evm.TU.06.982"/>
</dbReference>
<dbReference type="EMBL" id="UZAU01000584">
    <property type="status" value="NOT_ANNOTATED_CDS"/>
    <property type="molecule type" value="Genomic_DNA"/>
</dbReference>
<sequence length="136" mass="15460">MASSGLMTQVTTVVTENVELFKLELEPFFFHLRVSRSNIPRTEHFTSQSSQKITVSRGVVFMGEVVYLYPSFQTCKVKLLILPRGPSLENQRIPSYSPRVVIQSPISILNKFKTKLKTVRVNALLINSSNNHCFMP</sequence>
<dbReference type="AlphaFoldDB" id="A0A803Q0T3"/>
<dbReference type="EnsemblPlants" id="evm.model.06.982">
    <property type="protein sequence ID" value="cds.evm.model.06.982"/>
    <property type="gene ID" value="evm.TU.06.982"/>
</dbReference>